<organism evidence="2 3">
    <name type="scientific">Candidatus Desulfatibia profunda</name>
    <dbReference type="NCBI Taxonomy" id="2841695"/>
    <lineage>
        <taxon>Bacteria</taxon>
        <taxon>Pseudomonadati</taxon>
        <taxon>Thermodesulfobacteriota</taxon>
        <taxon>Desulfobacteria</taxon>
        <taxon>Desulfobacterales</taxon>
        <taxon>Desulfobacterales incertae sedis</taxon>
        <taxon>Candidatus Desulfatibia</taxon>
    </lineage>
</organism>
<comment type="caution">
    <text evidence="2">The sequence shown here is derived from an EMBL/GenBank/DDBJ whole genome shotgun (WGS) entry which is preliminary data.</text>
</comment>
<feature type="region of interest" description="Disordered" evidence="1">
    <location>
        <begin position="261"/>
        <end position="280"/>
    </location>
</feature>
<accession>A0A8J6NUH1</accession>
<protein>
    <submittedName>
        <fullName evidence="2">Uncharacterized protein</fullName>
    </submittedName>
</protein>
<evidence type="ECO:0000313" key="3">
    <source>
        <dbReference type="Proteomes" id="UP000603434"/>
    </source>
</evidence>
<dbReference type="EMBL" id="JACNJH010000238">
    <property type="protein sequence ID" value="MBC8362965.1"/>
    <property type="molecule type" value="Genomic_DNA"/>
</dbReference>
<name>A0A8J6NUH1_9BACT</name>
<evidence type="ECO:0000313" key="2">
    <source>
        <dbReference type="EMBL" id="MBC8362965.1"/>
    </source>
</evidence>
<gene>
    <name evidence="2" type="ORF">H8E23_16395</name>
</gene>
<dbReference type="AlphaFoldDB" id="A0A8J6NUH1"/>
<proteinExistence type="predicted"/>
<dbReference type="Proteomes" id="UP000603434">
    <property type="component" value="Unassembled WGS sequence"/>
</dbReference>
<evidence type="ECO:0000256" key="1">
    <source>
        <dbReference type="SAM" id="MobiDB-lite"/>
    </source>
</evidence>
<reference evidence="2 3" key="1">
    <citation type="submission" date="2020-08" db="EMBL/GenBank/DDBJ databases">
        <title>Bridging the membrane lipid divide: bacteria of the FCB group superphylum have the potential to synthesize archaeal ether lipids.</title>
        <authorList>
            <person name="Villanueva L."/>
            <person name="Von Meijenfeldt F.A.B."/>
            <person name="Westbye A.B."/>
            <person name="Yadav S."/>
            <person name="Hopmans E.C."/>
            <person name="Dutilh B.E."/>
            <person name="Sinninghe Damste J.S."/>
        </authorList>
    </citation>
    <scope>NUCLEOTIDE SEQUENCE [LARGE SCALE GENOMIC DNA]</scope>
    <source>
        <strain evidence="2">NIOZ-UU30</strain>
    </source>
</reference>
<sequence>MGCLSLEKKRRFNKIRWKMIAALVLWTLLFWSGFGLESNEIISKLGAQPQTVFAATQGADSQVPFQVKDSADPASQPPKNQVDEYKARVPKTVVELQQFRRSVSVAIRKSTGQEGTATLINLNPSINTWFLLLIQWRGDQPAEAYHLENPMPATQKLLLDPGYPEGMVIVSQKDIHRCALWSAPSDSELAKAVASGKAYAPLCGKRLLLRNKTKGHKTTLEQVTDLLRTHVWQGEKITTFVRETFYQDTYLNTSILIEANNPSAGTSPHPSGAPAPPLTNPRYSNKFLIPQELGIDLESETGNNVLVGRWYRARKLPGVFVSVIEPNLVTEEIIANQRKQVNLLDEVESDALVYMVAFDLDLFDLGFEMGTEHPKVNWSDRVPEQVRDNTLPGPDGIETLEPLKMTGWVSPADRERVAATFVGGFKRYHGAFRWSDLALKNYGSHYGFIEHGTVLSKLQPGLATVAVFEDGTVDLKTWTEKNNADLWRIRHARQNGVPIIEYDAASGTSRVGALVPRWGQGNWSGSADNRFRTVRAGLGLQEYEGRRFLIYGYFSAATPSAMARVFQAYLCRYALLLDINALEHTYLAVYRHQCSEFSVQHLIKGMSVLDQTRGNRVIPRFLGYPDNRDFFYLLKKVNP</sequence>